<dbReference type="InterPro" id="IPR014722">
    <property type="entry name" value="Rib_uL2_dom2"/>
</dbReference>
<evidence type="ECO:0000313" key="6">
    <source>
        <dbReference type="Proteomes" id="UP000799772"/>
    </source>
</evidence>
<evidence type="ECO:0000256" key="1">
    <source>
        <dbReference type="ARBA" id="ARBA00006592"/>
    </source>
</evidence>
<dbReference type="SUPFAM" id="SSF50104">
    <property type="entry name" value="Translation proteins SH3-like domain"/>
    <property type="match status" value="1"/>
</dbReference>
<dbReference type="Gene3D" id="2.30.30.30">
    <property type="match status" value="1"/>
</dbReference>
<evidence type="ECO:0000256" key="2">
    <source>
        <dbReference type="ARBA" id="ARBA00022980"/>
    </source>
</evidence>
<dbReference type="CDD" id="cd23702">
    <property type="entry name" value="eL14"/>
    <property type="match status" value="1"/>
</dbReference>
<keyword evidence="3" id="KW-0687">Ribonucleoprotein</keyword>
<dbReference type="GO" id="GO:0006412">
    <property type="term" value="P:translation"/>
    <property type="evidence" value="ECO:0007669"/>
    <property type="project" value="InterPro"/>
</dbReference>
<dbReference type="PANTHER" id="PTHR11127:SF2">
    <property type="entry name" value="LARGE RIBOSOMAL SUBUNIT PROTEIN EL14"/>
    <property type="match status" value="1"/>
</dbReference>
<sequence length="146" mass="16337">MGDADVSASSWRFVEVGRVALFASGPYTGRLAAIVEIIDHKRVLVDGPSEDPAKIVPRHAAPLSSISLSAIVIPKLPRAIGNGPLKGKWKESKVDEQFENTSWAQSRQTKEKRRKLNDFERFKVMRLKKQVRFEQKKALAKIRASA</sequence>
<dbReference type="GO" id="GO:0003723">
    <property type="term" value="F:RNA binding"/>
    <property type="evidence" value="ECO:0007669"/>
    <property type="project" value="InterPro"/>
</dbReference>
<proteinExistence type="inferred from homology"/>
<dbReference type="GO" id="GO:0003735">
    <property type="term" value="F:structural constituent of ribosome"/>
    <property type="evidence" value="ECO:0007669"/>
    <property type="project" value="InterPro"/>
</dbReference>
<feature type="domain" description="Large ribosomal subunit protein eL14" evidence="4">
    <location>
        <begin position="57"/>
        <end position="131"/>
    </location>
</feature>
<dbReference type="Pfam" id="PF01929">
    <property type="entry name" value="Ribosomal_L14e"/>
    <property type="match status" value="1"/>
</dbReference>
<dbReference type="Gene3D" id="6.10.250.2270">
    <property type="match status" value="1"/>
</dbReference>
<dbReference type="AlphaFoldDB" id="A0A9P4M890"/>
<dbReference type="Proteomes" id="UP000799772">
    <property type="component" value="Unassembled WGS sequence"/>
</dbReference>
<protein>
    <submittedName>
        <fullName evidence="5">Ribosomal protein L14</fullName>
    </submittedName>
</protein>
<dbReference type="GO" id="GO:0022625">
    <property type="term" value="C:cytosolic large ribosomal subunit"/>
    <property type="evidence" value="ECO:0007669"/>
    <property type="project" value="TreeGrafter"/>
</dbReference>
<dbReference type="OrthoDB" id="1875589at2759"/>
<name>A0A9P4M890_9PEZI</name>
<gene>
    <name evidence="5" type="ORF">NA57DRAFT_57278</name>
</gene>
<keyword evidence="6" id="KW-1185">Reference proteome</keyword>
<dbReference type="GO" id="GO:0042273">
    <property type="term" value="P:ribosomal large subunit biogenesis"/>
    <property type="evidence" value="ECO:0007669"/>
    <property type="project" value="TreeGrafter"/>
</dbReference>
<dbReference type="PANTHER" id="PTHR11127">
    <property type="entry name" value="60S RIBOSOMAL PROTEIN L14"/>
    <property type="match status" value="1"/>
</dbReference>
<organism evidence="5 6">
    <name type="scientific">Rhizodiscina lignyota</name>
    <dbReference type="NCBI Taxonomy" id="1504668"/>
    <lineage>
        <taxon>Eukaryota</taxon>
        <taxon>Fungi</taxon>
        <taxon>Dikarya</taxon>
        <taxon>Ascomycota</taxon>
        <taxon>Pezizomycotina</taxon>
        <taxon>Dothideomycetes</taxon>
        <taxon>Pleosporomycetidae</taxon>
        <taxon>Aulographales</taxon>
        <taxon>Rhizodiscinaceae</taxon>
        <taxon>Rhizodiscina</taxon>
    </lineage>
</organism>
<reference evidence="5" key="1">
    <citation type="journal article" date="2020" name="Stud. Mycol.">
        <title>101 Dothideomycetes genomes: a test case for predicting lifestyles and emergence of pathogens.</title>
        <authorList>
            <person name="Haridas S."/>
            <person name="Albert R."/>
            <person name="Binder M."/>
            <person name="Bloem J."/>
            <person name="Labutti K."/>
            <person name="Salamov A."/>
            <person name="Andreopoulos B."/>
            <person name="Baker S."/>
            <person name="Barry K."/>
            <person name="Bills G."/>
            <person name="Bluhm B."/>
            <person name="Cannon C."/>
            <person name="Castanera R."/>
            <person name="Culley D."/>
            <person name="Daum C."/>
            <person name="Ezra D."/>
            <person name="Gonzalez J."/>
            <person name="Henrissat B."/>
            <person name="Kuo A."/>
            <person name="Liang C."/>
            <person name="Lipzen A."/>
            <person name="Lutzoni F."/>
            <person name="Magnuson J."/>
            <person name="Mondo S."/>
            <person name="Nolan M."/>
            <person name="Ohm R."/>
            <person name="Pangilinan J."/>
            <person name="Park H.-J."/>
            <person name="Ramirez L."/>
            <person name="Alfaro M."/>
            <person name="Sun H."/>
            <person name="Tritt A."/>
            <person name="Yoshinaga Y."/>
            <person name="Zwiers L.-H."/>
            <person name="Turgeon B."/>
            <person name="Goodwin S."/>
            <person name="Spatafora J."/>
            <person name="Crous P."/>
            <person name="Grigoriev I."/>
        </authorList>
    </citation>
    <scope>NUCLEOTIDE SEQUENCE</scope>
    <source>
        <strain evidence="5">CBS 133067</strain>
    </source>
</reference>
<evidence type="ECO:0000259" key="4">
    <source>
        <dbReference type="Pfam" id="PF01929"/>
    </source>
</evidence>
<comment type="caution">
    <text evidence="5">The sequence shown here is derived from an EMBL/GenBank/DDBJ whole genome shotgun (WGS) entry which is preliminary data.</text>
</comment>
<dbReference type="EMBL" id="ML978127">
    <property type="protein sequence ID" value="KAF2098112.1"/>
    <property type="molecule type" value="Genomic_DNA"/>
</dbReference>
<accession>A0A9P4M890</accession>
<keyword evidence="2 5" id="KW-0689">Ribosomal protein</keyword>
<evidence type="ECO:0000313" key="5">
    <source>
        <dbReference type="EMBL" id="KAF2098112.1"/>
    </source>
</evidence>
<evidence type="ECO:0000256" key="3">
    <source>
        <dbReference type="ARBA" id="ARBA00023274"/>
    </source>
</evidence>
<dbReference type="InterPro" id="IPR002784">
    <property type="entry name" value="Ribosomal_eL14_dom"/>
</dbReference>
<dbReference type="InterPro" id="IPR039660">
    <property type="entry name" value="Ribosomal_eL14"/>
</dbReference>
<dbReference type="InterPro" id="IPR008991">
    <property type="entry name" value="Translation_prot_SH3-like_sf"/>
</dbReference>
<comment type="similarity">
    <text evidence="1">Belongs to the eukaryotic ribosomal protein eL14 family.</text>
</comment>